<organism evidence="2 3">
    <name type="scientific">Hondaea fermentalgiana</name>
    <dbReference type="NCBI Taxonomy" id="2315210"/>
    <lineage>
        <taxon>Eukaryota</taxon>
        <taxon>Sar</taxon>
        <taxon>Stramenopiles</taxon>
        <taxon>Bigyra</taxon>
        <taxon>Labyrinthulomycetes</taxon>
        <taxon>Thraustochytrida</taxon>
        <taxon>Thraustochytriidae</taxon>
        <taxon>Hondaea</taxon>
    </lineage>
</organism>
<protein>
    <submittedName>
        <fullName evidence="2">Uncharacterized protein</fullName>
    </submittedName>
</protein>
<gene>
    <name evidence="2" type="ORF">FCC1311_023362</name>
</gene>
<dbReference type="OrthoDB" id="3247294at2759"/>
<evidence type="ECO:0000313" key="3">
    <source>
        <dbReference type="Proteomes" id="UP000241890"/>
    </source>
</evidence>
<proteinExistence type="predicted"/>
<dbReference type="AlphaFoldDB" id="A0A2R5G513"/>
<dbReference type="Proteomes" id="UP000241890">
    <property type="component" value="Unassembled WGS sequence"/>
</dbReference>
<dbReference type="InParanoid" id="A0A2R5G513"/>
<evidence type="ECO:0000313" key="2">
    <source>
        <dbReference type="EMBL" id="GBG26116.1"/>
    </source>
</evidence>
<sequence>MIQDLQKYGNYLLFDASHNVTTARGFKLFSIFGIDDMGAGVGLLYVVVNHETVAVCERVFAVLANLHNDPDYKPQCVMCDMAKGPITAIHRMRQGVSVQYSFRDREQKIWLLLQEAVTTHSTSVLNKSIEAVKASLRGTDKGALNFFVENYFADEKKSPRQSTSMVDSDSIGGDDWDDGAEGDPMEIAVPDHATNPHQHATLAPVARASMQGVYRTLEAANKAAHETRINYIFEELASMVTIEEKGYETVAADDFHAWKNKITSLKPLIRDQTMRERSPGLRGMRAIAVALLLASHLFVYSGYAEGTKPSATSVEVVLDATKQNAAGFVSFEEFKENMLDKIKRDEKPNANAKP</sequence>
<evidence type="ECO:0000256" key="1">
    <source>
        <dbReference type="SAM" id="MobiDB-lite"/>
    </source>
</evidence>
<name>A0A2R5G513_9STRA</name>
<accession>A0A2R5G513</accession>
<dbReference type="EMBL" id="BEYU01000019">
    <property type="protein sequence ID" value="GBG26116.1"/>
    <property type="molecule type" value="Genomic_DNA"/>
</dbReference>
<keyword evidence="3" id="KW-1185">Reference proteome</keyword>
<comment type="caution">
    <text evidence="2">The sequence shown here is derived from an EMBL/GenBank/DDBJ whole genome shotgun (WGS) entry which is preliminary data.</text>
</comment>
<feature type="region of interest" description="Disordered" evidence="1">
    <location>
        <begin position="158"/>
        <end position="177"/>
    </location>
</feature>
<reference evidence="2 3" key="1">
    <citation type="submission" date="2017-12" db="EMBL/GenBank/DDBJ databases">
        <title>Sequencing, de novo assembly and annotation of complete genome of a new Thraustochytrid species, strain FCC1311.</title>
        <authorList>
            <person name="Sedici K."/>
            <person name="Godart F."/>
            <person name="Aiese Cigliano R."/>
            <person name="Sanseverino W."/>
            <person name="Barakat M."/>
            <person name="Ortet P."/>
            <person name="Marechal E."/>
            <person name="Cagnac O."/>
            <person name="Amato A."/>
        </authorList>
    </citation>
    <scope>NUCLEOTIDE SEQUENCE [LARGE SCALE GENOMIC DNA]</scope>
</reference>